<dbReference type="AlphaFoldDB" id="A0A5B8S683"/>
<organism evidence="5 6">
    <name type="scientific">Novosphingobium ginsenosidimutans</name>
    <dbReference type="NCBI Taxonomy" id="1176536"/>
    <lineage>
        <taxon>Bacteria</taxon>
        <taxon>Pseudomonadati</taxon>
        <taxon>Pseudomonadota</taxon>
        <taxon>Alphaproteobacteria</taxon>
        <taxon>Sphingomonadales</taxon>
        <taxon>Sphingomonadaceae</taxon>
        <taxon>Novosphingobium</taxon>
    </lineage>
</organism>
<dbReference type="InterPro" id="IPR027443">
    <property type="entry name" value="IPNS-like_sf"/>
</dbReference>
<dbReference type="RefSeq" id="WP_147091195.1">
    <property type="nucleotide sequence ID" value="NZ_BAABJD010000002.1"/>
</dbReference>
<accession>A0A5B8S683</accession>
<dbReference type="KEGG" id="ngf:FRF71_13780"/>
<dbReference type="Pfam" id="PF05118">
    <property type="entry name" value="Asp_Arg_Hydrox"/>
    <property type="match status" value="1"/>
</dbReference>
<evidence type="ECO:0000313" key="5">
    <source>
        <dbReference type="EMBL" id="QEA17116.1"/>
    </source>
</evidence>
<keyword evidence="2" id="KW-0223">Dioxygenase</keyword>
<dbReference type="InterPro" id="IPR051821">
    <property type="entry name" value="Asp/Asn_beta-hydroxylase"/>
</dbReference>
<dbReference type="EMBL" id="CP042345">
    <property type="protein sequence ID" value="QEA17116.1"/>
    <property type="molecule type" value="Genomic_DNA"/>
</dbReference>
<dbReference type="PANTHER" id="PTHR46332">
    <property type="entry name" value="ASPARTATE BETA-HYDROXYLASE DOMAIN-CONTAINING PROTEIN 2"/>
    <property type="match status" value="1"/>
</dbReference>
<dbReference type="GO" id="GO:0051213">
    <property type="term" value="F:dioxygenase activity"/>
    <property type="evidence" value="ECO:0007669"/>
    <property type="project" value="UniProtKB-KW"/>
</dbReference>
<gene>
    <name evidence="5" type="ORF">FRF71_13780</name>
</gene>
<sequence length="335" mass="37785">MTPEPRFDLAETERRLERNRTDSAAMLSKAEHLLQAGDLRSAGAWFRGVLNLAFEGRAVSFGERARAEAAVEWIGRRQRQLLLEGLDQAGLTRAERHPQFQKSLEIMLGERQRGTEGGKFPQLPQTYYYPDLPYVQFADPADYPWRAALEAQTAAILAEALDLLADQQAFTPYAKLQEGRPQGDVHGLLGNADWSTWELTDKGTPLPDRIARTPQTYAALEGPVPLCRIPNRAPTPMFSLLRPHSRIPAHTGMINARFICHLPLVVPPGCGFRVGEETREWQVGELMVFDDSVEHEAWNDSDHDRLVLIFDVWRPEVSQVEQQQIATLFRIVDAA</sequence>
<keyword evidence="6" id="KW-1185">Reference proteome</keyword>
<protein>
    <submittedName>
        <fullName evidence="5">Aspartyl/asparaginyl beta-hydroxylase domain-containing protein</fullName>
    </submittedName>
</protein>
<dbReference type="GO" id="GO:0016020">
    <property type="term" value="C:membrane"/>
    <property type="evidence" value="ECO:0007669"/>
    <property type="project" value="TreeGrafter"/>
</dbReference>
<evidence type="ECO:0000256" key="2">
    <source>
        <dbReference type="ARBA" id="ARBA00022964"/>
    </source>
</evidence>
<dbReference type="SUPFAM" id="SSF51197">
    <property type="entry name" value="Clavaminate synthase-like"/>
    <property type="match status" value="1"/>
</dbReference>
<comment type="similarity">
    <text evidence="1">Belongs to the aspartyl/asparaginyl beta-hydroxylase family.</text>
</comment>
<dbReference type="PANTHER" id="PTHR46332:SF5">
    <property type="entry name" value="ASPARTATE BETA-HYDROXYLASE DOMAIN CONTAINING 2"/>
    <property type="match status" value="1"/>
</dbReference>
<evidence type="ECO:0000259" key="4">
    <source>
        <dbReference type="Pfam" id="PF05118"/>
    </source>
</evidence>
<evidence type="ECO:0000256" key="3">
    <source>
        <dbReference type="ARBA" id="ARBA00023002"/>
    </source>
</evidence>
<feature type="domain" description="Aspartyl/asparaginy/proline hydroxylase" evidence="4">
    <location>
        <begin position="151"/>
        <end position="315"/>
    </location>
</feature>
<dbReference type="Proteomes" id="UP000321172">
    <property type="component" value="Chromosome"/>
</dbReference>
<evidence type="ECO:0000256" key="1">
    <source>
        <dbReference type="ARBA" id="ARBA00007730"/>
    </source>
</evidence>
<dbReference type="OrthoDB" id="21665at2"/>
<proteinExistence type="inferred from homology"/>
<keyword evidence="3" id="KW-0560">Oxidoreductase</keyword>
<name>A0A5B8S683_9SPHN</name>
<dbReference type="InterPro" id="IPR007803">
    <property type="entry name" value="Asp/Arg/Pro-Hydrxlase"/>
</dbReference>
<dbReference type="Gene3D" id="2.60.120.330">
    <property type="entry name" value="B-lactam Antibiotic, Isopenicillin N Synthase, Chain"/>
    <property type="match status" value="1"/>
</dbReference>
<evidence type="ECO:0000313" key="6">
    <source>
        <dbReference type="Proteomes" id="UP000321172"/>
    </source>
</evidence>
<reference evidence="5 6" key="1">
    <citation type="journal article" date="2013" name="J. Microbiol. Biotechnol.">
        <title>Novosphingobium ginsenosidimutans sp. nov., with the ability to convert ginsenoside.</title>
        <authorList>
            <person name="Kim J.K."/>
            <person name="He D."/>
            <person name="Liu Q.M."/>
            <person name="Park H.Y."/>
            <person name="Jung M.S."/>
            <person name="Yoon M.H."/>
            <person name="Kim S.C."/>
            <person name="Im W.T."/>
        </authorList>
    </citation>
    <scope>NUCLEOTIDE SEQUENCE [LARGE SCALE GENOMIC DNA]</scope>
    <source>
        <strain evidence="5 6">FW-6</strain>
    </source>
</reference>